<dbReference type="Proteomes" id="UP000583127">
    <property type="component" value="Unassembled WGS sequence"/>
</dbReference>
<sequence>MSQFGNVGVANFNDDREQILCDAVCRNRTRETINGAYNVFITCMVAAIDKRVTEDFVPHTREARYVAGRSDDSLDSRELNR</sequence>
<evidence type="ECO:0000313" key="2">
    <source>
        <dbReference type="Proteomes" id="UP000583127"/>
    </source>
</evidence>
<dbReference type="RefSeq" id="WP_169500218.1">
    <property type="nucleotide sequence ID" value="NZ_JABBFZ010000017.1"/>
</dbReference>
<reference evidence="1 2" key="1">
    <citation type="submission" date="2020-04" db="EMBL/GenBank/DDBJ databases">
        <title>Paraburkholderia sp. G-4-1-8 isolated from soil.</title>
        <authorList>
            <person name="Dahal R.H."/>
        </authorList>
    </citation>
    <scope>NUCLEOTIDE SEQUENCE [LARGE SCALE GENOMIC DNA]</scope>
    <source>
        <strain evidence="1 2">G-4-1-8</strain>
    </source>
</reference>
<gene>
    <name evidence="1" type="ORF">HHL14_24795</name>
</gene>
<name>A0A7Y0A037_9BURK</name>
<accession>A0A7Y0A037</accession>
<comment type="caution">
    <text evidence="1">The sequence shown here is derived from an EMBL/GenBank/DDBJ whole genome shotgun (WGS) entry which is preliminary data.</text>
</comment>
<protein>
    <submittedName>
        <fullName evidence="1">Uncharacterized protein</fullName>
    </submittedName>
</protein>
<proteinExistence type="predicted"/>
<organism evidence="1 2">
    <name type="scientific">Paraburkholderia antibiotica</name>
    <dbReference type="NCBI Taxonomy" id="2728839"/>
    <lineage>
        <taxon>Bacteria</taxon>
        <taxon>Pseudomonadati</taxon>
        <taxon>Pseudomonadota</taxon>
        <taxon>Betaproteobacteria</taxon>
        <taxon>Burkholderiales</taxon>
        <taxon>Burkholderiaceae</taxon>
        <taxon>Paraburkholderia</taxon>
    </lineage>
</organism>
<keyword evidence="2" id="KW-1185">Reference proteome</keyword>
<dbReference type="AlphaFoldDB" id="A0A7Y0A037"/>
<evidence type="ECO:0000313" key="1">
    <source>
        <dbReference type="EMBL" id="NML34034.1"/>
    </source>
</evidence>
<dbReference type="EMBL" id="JABBFZ010000017">
    <property type="protein sequence ID" value="NML34034.1"/>
    <property type="molecule type" value="Genomic_DNA"/>
</dbReference>